<keyword evidence="1" id="KW-0472">Membrane</keyword>
<gene>
    <name evidence="2" type="ORF">PVIIG_06104</name>
</gene>
<dbReference type="EMBL" id="KQ234418">
    <property type="protein sequence ID" value="KMZ77344.1"/>
    <property type="molecule type" value="Genomic_DNA"/>
</dbReference>
<evidence type="ECO:0000256" key="1">
    <source>
        <dbReference type="SAM" id="Phobius"/>
    </source>
</evidence>
<evidence type="ECO:0000313" key="2">
    <source>
        <dbReference type="EMBL" id="KMZ77344.1"/>
    </source>
</evidence>
<organism evidence="2 3">
    <name type="scientific">Plasmodium vivax India VII</name>
    <dbReference type="NCBI Taxonomy" id="1077284"/>
    <lineage>
        <taxon>Eukaryota</taxon>
        <taxon>Sar</taxon>
        <taxon>Alveolata</taxon>
        <taxon>Apicomplexa</taxon>
        <taxon>Aconoidasida</taxon>
        <taxon>Haemosporida</taxon>
        <taxon>Plasmodiidae</taxon>
        <taxon>Plasmodium</taxon>
        <taxon>Plasmodium (Plasmodium)</taxon>
    </lineage>
</organism>
<reference evidence="2 3" key="1">
    <citation type="submission" date="2011-08" db="EMBL/GenBank/DDBJ databases">
        <title>The Genome Sequence of Plasmodium vivax India VII.</title>
        <authorList>
            <consortium name="The Broad Institute Genome Sequencing Platform"/>
            <consortium name="The Broad Institute Genome Sequencing Center for Infectious Disease"/>
            <person name="Neafsey D."/>
            <person name="Carlton J."/>
            <person name="Barnwell J."/>
            <person name="Collins W."/>
            <person name="Escalante A."/>
            <person name="Mullikin J."/>
            <person name="Saul A."/>
            <person name="Guigo R."/>
            <person name="Camara F."/>
            <person name="Young S.K."/>
            <person name="Zeng Q."/>
            <person name="Gargeya S."/>
            <person name="Fitzgerald M."/>
            <person name="Haas B."/>
            <person name="Abouelleil A."/>
            <person name="Alvarado L."/>
            <person name="Arachchi H.M."/>
            <person name="Berlin A."/>
            <person name="Brown A."/>
            <person name="Chapman S.B."/>
            <person name="Chen Z."/>
            <person name="Dunbar C."/>
            <person name="Freedman E."/>
            <person name="Gearin G."/>
            <person name="Gellesch M."/>
            <person name="Goldberg J."/>
            <person name="Griggs A."/>
            <person name="Gujja S."/>
            <person name="Heiman D."/>
            <person name="Howarth C."/>
            <person name="Larson L."/>
            <person name="Lui A."/>
            <person name="MacDonald P.J.P."/>
            <person name="Montmayeur A."/>
            <person name="Murphy C."/>
            <person name="Neiman D."/>
            <person name="Pearson M."/>
            <person name="Priest M."/>
            <person name="Roberts A."/>
            <person name="Saif S."/>
            <person name="Shea T."/>
            <person name="Shenoy N."/>
            <person name="Sisk P."/>
            <person name="Stolte C."/>
            <person name="Sykes S."/>
            <person name="Wortman J."/>
            <person name="Nusbaum C."/>
            <person name="Birren B."/>
        </authorList>
    </citation>
    <scope>NUCLEOTIDE SEQUENCE [LARGE SCALE GENOMIC DNA]</scope>
    <source>
        <strain evidence="2 3">India VII</strain>
    </source>
</reference>
<keyword evidence="1" id="KW-0812">Transmembrane</keyword>
<accession>A0A0J9S3J6</accession>
<proteinExistence type="predicted"/>
<feature type="transmembrane region" description="Helical" evidence="1">
    <location>
        <begin position="395"/>
        <end position="417"/>
    </location>
</feature>
<dbReference type="Proteomes" id="UP000053562">
    <property type="component" value="Unassembled WGS sequence"/>
</dbReference>
<protein>
    <submittedName>
        <fullName evidence="2">Uncharacterized protein</fullName>
    </submittedName>
</protein>
<name>A0A0J9S3J6_PLAVI</name>
<evidence type="ECO:0000313" key="3">
    <source>
        <dbReference type="Proteomes" id="UP000053562"/>
    </source>
</evidence>
<dbReference type="AlphaFoldDB" id="A0A0J9S3J6"/>
<keyword evidence="1" id="KW-1133">Transmembrane helix</keyword>
<sequence length="421" mass="50139">MYKSSSFQYDIFKDIYVCDTLEAAIEEKVSKEEAADFCNDKSFVSDNGLQIRKICKEFVTYFKILHSSHKNNGEKHLSSKYTEFLNYWLKHQLEQSAIKKIGHKDLYNYINSKYISFGEDGALAHKIHDLGDNFYSMIVLYLLNKEFYKFKNNRDVKCKDFLEVFETQYNAGLKRCYFDGDSNLCIELRKFINLCNHELSQKLKDCNNLGLSSMPKLILWGKSNDIGDNYNDFNLIDFQNKCSYIEFAKIKKEKYPNLYEILAFHYNLPYKSGLDEKKRYMMTILHEFIQYCNENKINTNLSSFMREFIDYYYNKSIEDYKKIFEECKHDHNSKEHCSLYKTCKNNFNNDLSLIQNNPHNYIMQQEEYITKLSPLDFFILKAKAMFLDSAAMSKYSTTIISIMISFFLCFFFLYKVLKNYI</sequence>